<evidence type="ECO:0000256" key="1">
    <source>
        <dbReference type="SAM" id="MobiDB-lite"/>
    </source>
</evidence>
<evidence type="ECO:0000313" key="2">
    <source>
        <dbReference type="EMBL" id="CAK9112839.1"/>
    </source>
</evidence>
<keyword evidence="3" id="KW-1185">Reference proteome</keyword>
<dbReference type="Proteomes" id="UP001642484">
    <property type="component" value="Unassembled WGS sequence"/>
</dbReference>
<feature type="compositionally biased region" description="Basic and acidic residues" evidence="1">
    <location>
        <begin position="148"/>
        <end position="181"/>
    </location>
</feature>
<protein>
    <submittedName>
        <fullName evidence="2">Uncharacterized protein</fullName>
    </submittedName>
</protein>
<name>A0ABP0SKB5_9DINO</name>
<evidence type="ECO:0000313" key="3">
    <source>
        <dbReference type="Proteomes" id="UP001642484"/>
    </source>
</evidence>
<organism evidence="2 3">
    <name type="scientific">Durusdinium trenchii</name>
    <dbReference type="NCBI Taxonomy" id="1381693"/>
    <lineage>
        <taxon>Eukaryota</taxon>
        <taxon>Sar</taxon>
        <taxon>Alveolata</taxon>
        <taxon>Dinophyceae</taxon>
        <taxon>Suessiales</taxon>
        <taxon>Symbiodiniaceae</taxon>
        <taxon>Durusdinium</taxon>
    </lineage>
</organism>
<sequence>MALESVLGQALSRNKAHEKVDLWKEREIQDRGSRCTISLKSRKGDVVRQVTKVPEGAEVTSNIVNQFEIEREANAAKKEDVLLERLANGKDPAWRPDFFLSELKGLKKKGILPKMRPQDYLRMDAAFVQKVVAAYKANKKAEKKKTQKEKEKEREEREEGRQEKEGKEGRQREEEEREGCRRAGATSQEGAP</sequence>
<comment type="caution">
    <text evidence="2">The sequence shown here is derived from an EMBL/GenBank/DDBJ whole genome shotgun (WGS) entry which is preliminary data.</text>
</comment>
<dbReference type="EMBL" id="CAXAMN010027772">
    <property type="protein sequence ID" value="CAK9112839.1"/>
    <property type="molecule type" value="Genomic_DNA"/>
</dbReference>
<feature type="region of interest" description="Disordered" evidence="1">
    <location>
        <begin position="137"/>
        <end position="192"/>
    </location>
</feature>
<feature type="compositionally biased region" description="Basic residues" evidence="1">
    <location>
        <begin position="137"/>
        <end position="147"/>
    </location>
</feature>
<gene>
    <name evidence="2" type="ORF">CCMP2556_LOCUS52273</name>
</gene>
<reference evidence="2 3" key="1">
    <citation type="submission" date="2024-02" db="EMBL/GenBank/DDBJ databases">
        <authorList>
            <person name="Chen Y."/>
            <person name="Shah S."/>
            <person name="Dougan E. K."/>
            <person name="Thang M."/>
            <person name="Chan C."/>
        </authorList>
    </citation>
    <scope>NUCLEOTIDE SEQUENCE [LARGE SCALE GENOMIC DNA]</scope>
</reference>
<proteinExistence type="predicted"/>
<accession>A0ABP0SKB5</accession>